<name>A0A177T184_9BASI</name>
<evidence type="ECO:0000313" key="7">
    <source>
        <dbReference type="Proteomes" id="UP000077671"/>
    </source>
</evidence>
<evidence type="ECO:0000256" key="4">
    <source>
        <dbReference type="SAM" id="MobiDB-lite"/>
    </source>
</evidence>
<keyword evidence="2" id="KW-0808">Transferase</keyword>
<evidence type="ECO:0000256" key="1">
    <source>
        <dbReference type="ARBA" id="ARBA00022603"/>
    </source>
</evidence>
<dbReference type="SUPFAM" id="SSF53335">
    <property type="entry name" value="S-adenosyl-L-methionine-dependent methyltransferases"/>
    <property type="match status" value="1"/>
</dbReference>
<protein>
    <recommendedName>
        <fullName evidence="9">25S rRNA adenine-N(1) methyltransferase</fullName>
    </recommendedName>
</protein>
<feature type="region of interest" description="Disordered" evidence="4">
    <location>
        <begin position="437"/>
        <end position="484"/>
    </location>
</feature>
<reference evidence="5" key="3">
    <citation type="submission" date="2020-10" db="EMBL/GenBank/DDBJ databases">
        <authorList>
            <person name="Sedaghatjoo S."/>
        </authorList>
    </citation>
    <scope>NUCLEOTIDE SEQUENCE</scope>
    <source>
        <strain evidence="5">AZH3</strain>
    </source>
</reference>
<feature type="compositionally biased region" description="Low complexity" evidence="4">
    <location>
        <begin position="463"/>
        <end position="473"/>
    </location>
</feature>
<keyword evidence="1" id="KW-0489">Methyltransferase</keyword>
<feature type="compositionally biased region" description="Basic residues" evidence="4">
    <location>
        <begin position="31"/>
        <end position="62"/>
    </location>
</feature>
<reference evidence="6" key="2">
    <citation type="journal article" date="2019" name="IMA Fungus">
        <title>Genome sequencing and comparison of five Tilletia species to identify candidate genes for the detection of regulated species infecting wheat.</title>
        <authorList>
            <person name="Nguyen H.D.T."/>
            <person name="Sultana T."/>
            <person name="Kesanakurti P."/>
            <person name="Hambleton S."/>
        </authorList>
    </citation>
    <scope>NUCLEOTIDE SEQUENCE</scope>
    <source>
        <strain evidence="6">DAOMC 238032</strain>
    </source>
</reference>
<comment type="caution">
    <text evidence="6">The sequence shown here is derived from an EMBL/GenBank/DDBJ whole genome shotgun (WGS) entry which is preliminary data.</text>
</comment>
<gene>
    <name evidence="6" type="ORF">A4X03_0g8739</name>
    <name evidence="5" type="ORF">JKIAZH3_G6219</name>
</gene>
<evidence type="ECO:0008006" key="9">
    <source>
        <dbReference type="Google" id="ProtNLM"/>
    </source>
</evidence>
<evidence type="ECO:0000313" key="6">
    <source>
        <dbReference type="EMBL" id="KAE8238949.1"/>
    </source>
</evidence>
<dbReference type="Pfam" id="PF11968">
    <property type="entry name" value="Bmt2"/>
    <property type="match status" value="2"/>
</dbReference>
<evidence type="ECO:0000313" key="8">
    <source>
        <dbReference type="Proteomes" id="UP000836402"/>
    </source>
</evidence>
<evidence type="ECO:0000256" key="3">
    <source>
        <dbReference type="ARBA" id="ARBA00022691"/>
    </source>
</evidence>
<dbReference type="EMBL" id="LWDD02002852">
    <property type="protein sequence ID" value="KAE8238949.1"/>
    <property type="molecule type" value="Genomic_DNA"/>
</dbReference>
<evidence type="ECO:0000313" key="5">
    <source>
        <dbReference type="EMBL" id="CAD6897645.1"/>
    </source>
</evidence>
<organism evidence="6 7">
    <name type="scientific">Tilletia caries</name>
    <name type="common">wheat bunt fungus</name>
    <dbReference type="NCBI Taxonomy" id="13290"/>
    <lineage>
        <taxon>Eukaryota</taxon>
        <taxon>Fungi</taxon>
        <taxon>Dikarya</taxon>
        <taxon>Basidiomycota</taxon>
        <taxon>Ustilaginomycotina</taxon>
        <taxon>Exobasidiomycetes</taxon>
        <taxon>Tilletiales</taxon>
        <taxon>Tilletiaceae</taxon>
        <taxon>Tilletia</taxon>
    </lineage>
</organism>
<feature type="region of interest" description="Disordered" evidence="4">
    <location>
        <begin position="186"/>
        <end position="206"/>
    </location>
</feature>
<dbReference type="InterPro" id="IPR021867">
    <property type="entry name" value="Bmt2/SAMTOR"/>
</dbReference>
<feature type="compositionally biased region" description="Basic residues" evidence="4">
    <location>
        <begin position="474"/>
        <end position="484"/>
    </location>
</feature>
<feature type="compositionally biased region" description="Acidic residues" evidence="4">
    <location>
        <begin position="98"/>
        <end position="117"/>
    </location>
</feature>
<dbReference type="Proteomes" id="UP000077671">
    <property type="component" value="Unassembled WGS sequence"/>
</dbReference>
<dbReference type="PANTHER" id="PTHR21008">
    <property type="entry name" value="S-ADENOSYLMETHIONINE SENSOR UPSTREAM OF MTORC1-RELATED"/>
    <property type="match status" value="1"/>
</dbReference>
<dbReference type="GO" id="GO:0005730">
    <property type="term" value="C:nucleolus"/>
    <property type="evidence" value="ECO:0007669"/>
    <property type="project" value="TreeGrafter"/>
</dbReference>
<dbReference type="InterPro" id="IPR029063">
    <property type="entry name" value="SAM-dependent_MTases_sf"/>
</dbReference>
<feature type="compositionally biased region" description="Low complexity" evidence="4">
    <location>
        <begin position="76"/>
        <end position="86"/>
    </location>
</feature>
<keyword evidence="8" id="KW-1185">Reference proteome</keyword>
<dbReference type="EMBL" id="CAJHJG010000115">
    <property type="protein sequence ID" value="CAD6897645.1"/>
    <property type="molecule type" value="Genomic_DNA"/>
</dbReference>
<dbReference type="Proteomes" id="UP000836402">
    <property type="component" value="Unassembled WGS sequence"/>
</dbReference>
<dbReference type="PANTHER" id="PTHR21008:SF1">
    <property type="entry name" value="25S RRNA (ADENINE(2142)-N(1))-METHYLTRANSFERASE"/>
    <property type="match status" value="1"/>
</dbReference>
<proteinExistence type="predicted"/>
<dbReference type="AlphaFoldDB" id="A0A177T184"/>
<sequence length="484" mass="51251">MADEQMLDVETGAADGGAIGEAAATTAEAKKGRREKLVRPRGKRGGIKKKHIQDRVTGKWRRTNIPANKPKKPTPAAATAATAATAAGGGAAEAGAGSEEDAEDANDDGDGEEEADAEAAPAHTTHITQFHALSKRIASPSTTAAERVKLKKELAALGGLEAYQNASLTGAGAHGESGSWVGNALKTHVFGSSPSNEKKEGEGEKAAPAKRLRLLDVGAIKGTAYDSFSSWLDVVGIDLNPRSDKVFQADFLNGEVPAHQVGSASSSSSASSASKSSAAKKELSQDEVAPGFDAVSLSLVLNFEGDLAKRAEMLLRPHAFLRAQGPSSSSNDEEEAPTGGYLALILPLPCISTSRYCTETHLISLLDSTGWEVVHRQDSKKLTRWLCREKSGVRQAHEVGCKGSVWDTWWDGKEYGRKEIRIGVKLNNFCIKLVGKGRRTGDADDHSDEESDEPLPPKKKAKVNAAAAQAKPKSNAKPRPKPKR</sequence>
<feature type="region of interest" description="Disordered" evidence="4">
    <location>
        <begin position="1"/>
        <end position="120"/>
    </location>
</feature>
<accession>A0A177T184</accession>
<keyword evidence="3" id="KW-0949">S-adenosyl-L-methionine</keyword>
<evidence type="ECO:0000256" key="2">
    <source>
        <dbReference type="ARBA" id="ARBA00022679"/>
    </source>
</evidence>
<reference evidence="6" key="1">
    <citation type="submission" date="2016-04" db="EMBL/GenBank/DDBJ databases">
        <authorList>
            <person name="Nguyen H.D."/>
            <person name="Kesanakurti P."/>
            <person name="Cullis J."/>
            <person name="Levesque C.A."/>
            <person name="Hambleton S."/>
        </authorList>
    </citation>
    <scope>NUCLEOTIDE SEQUENCE</scope>
    <source>
        <strain evidence="6">DAOMC 238032</strain>
    </source>
</reference>
<dbReference type="GO" id="GO:0016433">
    <property type="term" value="F:rRNA (adenine) methyltransferase activity"/>
    <property type="evidence" value="ECO:0007669"/>
    <property type="project" value="TreeGrafter"/>
</dbReference>
<feature type="compositionally biased region" description="Basic and acidic residues" evidence="4">
    <location>
        <begin position="196"/>
        <end position="206"/>
    </location>
</feature>